<dbReference type="InterPro" id="IPR041802">
    <property type="entry name" value="MPP_YfcE"/>
</dbReference>
<dbReference type="PANTHER" id="PTHR11124">
    <property type="entry name" value="VACUOLAR SORTING PROTEIN VPS29"/>
    <property type="match status" value="1"/>
</dbReference>
<keyword evidence="4" id="KW-1185">Reference proteome</keyword>
<name>A0ABD6C9W7_9EURY</name>
<dbReference type="GO" id="GO:0016787">
    <property type="term" value="F:hydrolase activity"/>
    <property type="evidence" value="ECO:0007669"/>
    <property type="project" value="UniProtKB-UniRule"/>
</dbReference>
<dbReference type="InterPro" id="IPR029052">
    <property type="entry name" value="Metallo-depent_PP-like"/>
</dbReference>
<gene>
    <name evidence="3" type="ORF">ACFR9U_06690</name>
</gene>
<comment type="similarity">
    <text evidence="1">Belongs to the metallophosphoesterase superfamily. YfcE family.</text>
</comment>
<comment type="cofactor">
    <cofactor evidence="1">
        <name>a divalent metal cation</name>
        <dbReference type="ChEBI" id="CHEBI:60240"/>
    </cofactor>
</comment>
<dbReference type="Pfam" id="PF12850">
    <property type="entry name" value="Metallophos_2"/>
    <property type="match status" value="1"/>
</dbReference>
<accession>A0ABD6C9W7</accession>
<dbReference type="EC" id="3.1.4.-" evidence="1"/>
<dbReference type="RefSeq" id="WP_247379239.1">
    <property type="nucleotide sequence ID" value="NZ_JALLGV010000007.1"/>
</dbReference>
<organism evidence="3 4">
    <name type="scientific">Halorientalis brevis</name>
    <dbReference type="NCBI Taxonomy" id="1126241"/>
    <lineage>
        <taxon>Archaea</taxon>
        <taxon>Methanobacteriati</taxon>
        <taxon>Methanobacteriota</taxon>
        <taxon>Stenosarchaea group</taxon>
        <taxon>Halobacteria</taxon>
        <taxon>Halobacteriales</taxon>
        <taxon>Haloarculaceae</taxon>
        <taxon>Halorientalis</taxon>
    </lineage>
</organism>
<dbReference type="SUPFAM" id="SSF56300">
    <property type="entry name" value="Metallo-dependent phosphatases"/>
    <property type="match status" value="1"/>
</dbReference>
<dbReference type="Proteomes" id="UP001597119">
    <property type="component" value="Unassembled WGS sequence"/>
</dbReference>
<dbReference type="NCBIfam" id="TIGR00040">
    <property type="entry name" value="yfcE"/>
    <property type="match status" value="1"/>
</dbReference>
<keyword evidence="1" id="KW-0479">Metal-binding</keyword>
<reference evidence="3 4" key="1">
    <citation type="journal article" date="2019" name="Int. J. Syst. Evol. Microbiol.">
        <title>The Global Catalogue of Microorganisms (GCM) 10K type strain sequencing project: providing services to taxonomists for standard genome sequencing and annotation.</title>
        <authorList>
            <consortium name="The Broad Institute Genomics Platform"/>
            <consortium name="The Broad Institute Genome Sequencing Center for Infectious Disease"/>
            <person name="Wu L."/>
            <person name="Ma J."/>
        </authorList>
    </citation>
    <scope>NUCLEOTIDE SEQUENCE [LARGE SCALE GENOMIC DNA]</scope>
    <source>
        <strain evidence="3 4">CGMCC 1.12125</strain>
    </source>
</reference>
<dbReference type="AlphaFoldDB" id="A0ABD6C9W7"/>
<feature type="domain" description="Calcineurin-like phosphoesterase" evidence="2">
    <location>
        <begin position="2"/>
        <end position="138"/>
    </location>
</feature>
<sequence length="169" mass="18479">MLTVVSDTHSQDAHRLEGRTLEAVREADFVVHAGDFTTESVLDAFVAEAGTVAGVVGNNDTPAVRERLPDQRVVESEGIRLVVVHGHEHSETALAMLGRQEAADLVVFGHSHRPGVHEAGDVTLLNPGSHAQPRRYRPAHAELERRDGRISGRLVEPDGTVFEEFEIKK</sequence>
<evidence type="ECO:0000256" key="1">
    <source>
        <dbReference type="RuleBase" id="RU362039"/>
    </source>
</evidence>
<evidence type="ECO:0000259" key="2">
    <source>
        <dbReference type="Pfam" id="PF12850"/>
    </source>
</evidence>
<dbReference type="InterPro" id="IPR024654">
    <property type="entry name" value="Calcineurin-like_PHP_lpxH"/>
</dbReference>
<dbReference type="Gene3D" id="3.60.21.10">
    <property type="match status" value="1"/>
</dbReference>
<protein>
    <recommendedName>
        <fullName evidence="1">Phosphoesterase</fullName>
        <ecNumber evidence="1">3.1.4.-</ecNumber>
    </recommendedName>
</protein>
<dbReference type="InterPro" id="IPR000979">
    <property type="entry name" value="Phosphodiesterase_MJ0936/Vps29"/>
</dbReference>
<dbReference type="GO" id="GO:0046872">
    <property type="term" value="F:metal ion binding"/>
    <property type="evidence" value="ECO:0007669"/>
    <property type="project" value="UniProtKB-KW"/>
</dbReference>
<proteinExistence type="inferred from homology"/>
<dbReference type="CDD" id="cd00841">
    <property type="entry name" value="MPP_YfcE"/>
    <property type="match status" value="1"/>
</dbReference>
<evidence type="ECO:0000313" key="3">
    <source>
        <dbReference type="EMBL" id="MFD1586664.1"/>
    </source>
</evidence>
<comment type="caution">
    <text evidence="3">The sequence shown here is derived from an EMBL/GenBank/DDBJ whole genome shotgun (WGS) entry which is preliminary data.</text>
</comment>
<evidence type="ECO:0000313" key="4">
    <source>
        <dbReference type="Proteomes" id="UP001597119"/>
    </source>
</evidence>
<dbReference type="EMBL" id="JBHUDJ010000002">
    <property type="protein sequence ID" value="MFD1586664.1"/>
    <property type="molecule type" value="Genomic_DNA"/>
</dbReference>